<evidence type="ECO:0000313" key="4">
    <source>
        <dbReference type="EMBL" id="MDN4166859.1"/>
    </source>
</evidence>
<dbReference type="InterPro" id="IPR000415">
    <property type="entry name" value="Nitroreductase-like"/>
</dbReference>
<name>A0ABT8F9C8_9BACT</name>
<dbReference type="PANTHER" id="PTHR43673">
    <property type="entry name" value="NAD(P)H NITROREDUCTASE YDGI-RELATED"/>
    <property type="match status" value="1"/>
</dbReference>
<proteinExistence type="inferred from homology"/>
<evidence type="ECO:0000313" key="5">
    <source>
        <dbReference type="Proteomes" id="UP001168552"/>
    </source>
</evidence>
<accession>A0ABT8F9C8</accession>
<comment type="similarity">
    <text evidence="1">Belongs to the nitroreductase family.</text>
</comment>
<dbReference type="Proteomes" id="UP001168552">
    <property type="component" value="Unassembled WGS sequence"/>
</dbReference>
<evidence type="ECO:0000259" key="3">
    <source>
        <dbReference type="Pfam" id="PF00881"/>
    </source>
</evidence>
<comment type="caution">
    <text evidence="4">The sequence shown here is derived from an EMBL/GenBank/DDBJ whole genome shotgun (WGS) entry which is preliminary data.</text>
</comment>
<dbReference type="RefSeq" id="WP_320005394.1">
    <property type="nucleotide sequence ID" value="NZ_JAUHJS010000008.1"/>
</dbReference>
<dbReference type="PANTHER" id="PTHR43673:SF10">
    <property type="entry name" value="NADH DEHYDROGENASE_NAD(P)H NITROREDUCTASE XCC3605-RELATED"/>
    <property type="match status" value="1"/>
</dbReference>
<dbReference type="CDD" id="cd02138">
    <property type="entry name" value="TdsD-like"/>
    <property type="match status" value="1"/>
</dbReference>
<dbReference type="Pfam" id="PF00881">
    <property type="entry name" value="Nitroreductase"/>
    <property type="match status" value="1"/>
</dbReference>
<keyword evidence="2" id="KW-0560">Oxidoreductase</keyword>
<evidence type="ECO:0000256" key="2">
    <source>
        <dbReference type="ARBA" id="ARBA00023002"/>
    </source>
</evidence>
<dbReference type="InterPro" id="IPR029479">
    <property type="entry name" value="Nitroreductase"/>
</dbReference>
<gene>
    <name evidence="4" type="ORF">QWY31_15210</name>
</gene>
<keyword evidence="5" id="KW-1185">Reference proteome</keyword>
<evidence type="ECO:0000256" key="1">
    <source>
        <dbReference type="ARBA" id="ARBA00007118"/>
    </source>
</evidence>
<organism evidence="4 5">
    <name type="scientific">Shiella aurantiaca</name>
    <dbReference type="NCBI Taxonomy" id="3058365"/>
    <lineage>
        <taxon>Bacteria</taxon>
        <taxon>Pseudomonadati</taxon>
        <taxon>Bacteroidota</taxon>
        <taxon>Cytophagia</taxon>
        <taxon>Cytophagales</taxon>
        <taxon>Shiellaceae</taxon>
        <taxon>Shiella</taxon>
    </lineage>
</organism>
<feature type="domain" description="Nitroreductase" evidence="3">
    <location>
        <begin position="23"/>
        <end position="167"/>
    </location>
</feature>
<protein>
    <submittedName>
        <fullName evidence="4">Nitroreductase family protein</fullName>
    </submittedName>
</protein>
<reference evidence="4" key="1">
    <citation type="submission" date="2023-06" db="EMBL/GenBank/DDBJ databases">
        <title>Cytophagales bacterium Strain LB-30, isolated from soil.</title>
        <authorList>
            <person name="Liu B."/>
        </authorList>
    </citation>
    <scope>NUCLEOTIDE SEQUENCE</scope>
    <source>
        <strain evidence="4">LB-30</strain>
    </source>
</reference>
<dbReference type="EMBL" id="JAUHJS010000008">
    <property type="protein sequence ID" value="MDN4166859.1"/>
    <property type="molecule type" value="Genomic_DNA"/>
</dbReference>
<dbReference type="SUPFAM" id="SSF55469">
    <property type="entry name" value="FMN-dependent nitroreductase-like"/>
    <property type="match status" value="1"/>
</dbReference>
<sequence length="205" mass="23000">METQVASLAIKEANTHYPVHPLLKKRWSARAFSQEEISEDTLHTLIEAAAWSASSMNEQPWRYLYTTRRNPELFEAFHSCLMAGNQPWAKDADVLLLSLAEKNHQKTGQPNAYALHDVGAANTSLLLQAASMDIYGHMMGGFDRAKTSSLLQIPDHLEIVCFIALGYLASPDSLEEPFRGRELNARTRKPLSEILYKDSLDLGLE</sequence>
<dbReference type="Gene3D" id="3.40.109.10">
    <property type="entry name" value="NADH Oxidase"/>
    <property type="match status" value="1"/>
</dbReference>